<reference evidence="1" key="1">
    <citation type="submission" date="2021-06" db="EMBL/GenBank/DDBJ databases">
        <authorList>
            <person name="Kallberg Y."/>
            <person name="Tangrot J."/>
            <person name="Rosling A."/>
        </authorList>
    </citation>
    <scope>NUCLEOTIDE SEQUENCE</scope>
    <source>
        <strain evidence="1">87-6 pot B 2015</strain>
    </source>
</reference>
<comment type="caution">
    <text evidence="1">The sequence shown here is derived from an EMBL/GenBank/DDBJ whole genome shotgun (WGS) entry which is preliminary data.</text>
</comment>
<gene>
    <name evidence="1" type="ORF">FMOSSE_LOCUS14271</name>
</gene>
<protein>
    <submittedName>
        <fullName evidence="1">4922_t:CDS:1</fullName>
    </submittedName>
</protein>
<proteinExistence type="predicted"/>
<sequence>KLCFKECDPWCIIEGWTSGNSDIEKFIKRHNQYDGSWKNLDPKPKKDALKSLKHIGIFAKKVYGITKDPETKDFIMIVTFAEADMGNFELSFK</sequence>
<dbReference type="EMBL" id="CAJVPP010010430">
    <property type="protein sequence ID" value="CAG8710207.1"/>
    <property type="molecule type" value="Genomic_DNA"/>
</dbReference>
<evidence type="ECO:0000313" key="1">
    <source>
        <dbReference type="EMBL" id="CAG8710207.1"/>
    </source>
</evidence>
<dbReference type="AlphaFoldDB" id="A0A9N9N885"/>
<feature type="non-terminal residue" evidence="1">
    <location>
        <position position="93"/>
    </location>
</feature>
<keyword evidence="2" id="KW-1185">Reference proteome</keyword>
<dbReference type="Proteomes" id="UP000789375">
    <property type="component" value="Unassembled WGS sequence"/>
</dbReference>
<accession>A0A9N9N885</accession>
<evidence type="ECO:0000313" key="2">
    <source>
        <dbReference type="Proteomes" id="UP000789375"/>
    </source>
</evidence>
<name>A0A9N9N885_FUNMO</name>
<organism evidence="1 2">
    <name type="scientific">Funneliformis mosseae</name>
    <name type="common">Endomycorrhizal fungus</name>
    <name type="synonym">Glomus mosseae</name>
    <dbReference type="NCBI Taxonomy" id="27381"/>
    <lineage>
        <taxon>Eukaryota</taxon>
        <taxon>Fungi</taxon>
        <taxon>Fungi incertae sedis</taxon>
        <taxon>Mucoromycota</taxon>
        <taxon>Glomeromycotina</taxon>
        <taxon>Glomeromycetes</taxon>
        <taxon>Glomerales</taxon>
        <taxon>Glomeraceae</taxon>
        <taxon>Funneliformis</taxon>
    </lineage>
</organism>